<gene>
    <name evidence="2" type="ORF">H8L47_17460</name>
</gene>
<dbReference type="EMBL" id="JACOFX010000009">
    <property type="protein sequence ID" value="MBC3909349.1"/>
    <property type="molecule type" value="Genomic_DNA"/>
</dbReference>
<dbReference type="InterPro" id="IPR035965">
    <property type="entry name" value="PAS-like_dom_sf"/>
</dbReference>
<comment type="caution">
    <text evidence="2">The sequence shown here is derived from an EMBL/GenBank/DDBJ whole genome shotgun (WGS) entry which is preliminary data.</text>
</comment>
<dbReference type="SUPFAM" id="SSF55785">
    <property type="entry name" value="PYP-like sensor domain (PAS domain)"/>
    <property type="match status" value="1"/>
</dbReference>
<keyword evidence="3" id="KW-1185">Reference proteome</keyword>
<evidence type="ECO:0000313" key="2">
    <source>
        <dbReference type="EMBL" id="MBC3909349.1"/>
    </source>
</evidence>
<protein>
    <submittedName>
        <fullName evidence="2">Helix-turn-helix transcriptional regulator</fullName>
    </submittedName>
</protein>
<dbReference type="InterPro" id="IPR010982">
    <property type="entry name" value="Lambda_DNA-bd_dom_sf"/>
</dbReference>
<feature type="domain" description="HTH cro/C1-type" evidence="1">
    <location>
        <begin position="2"/>
        <end position="43"/>
    </location>
</feature>
<dbReference type="PANTHER" id="PTHR35010">
    <property type="entry name" value="BLL4672 PROTEIN-RELATED"/>
    <property type="match status" value="1"/>
</dbReference>
<dbReference type="Gene3D" id="1.10.260.40">
    <property type="entry name" value="lambda repressor-like DNA-binding domains"/>
    <property type="match status" value="1"/>
</dbReference>
<proteinExistence type="predicted"/>
<dbReference type="PANTHER" id="PTHR35010:SF4">
    <property type="entry name" value="BLL5781 PROTEIN"/>
    <property type="match status" value="1"/>
</dbReference>
<dbReference type="Pfam" id="PF17765">
    <property type="entry name" value="MLTR_LBD"/>
    <property type="match status" value="1"/>
</dbReference>
<dbReference type="InterPro" id="IPR041413">
    <property type="entry name" value="MLTR_LBD"/>
</dbReference>
<reference evidence="2 3" key="1">
    <citation type="submission" date="2020-08" db="EMBL/GenBank/DDBJ databases">
        <title>Novel species isolated from subtropical streams in China.</title>
        <authorList>
            <person name="Lu H."/>
        </authorList>
    </citation>
    <scope>NUCLEOTIDE SEQUENCE [LARGE SCALE GENOMIC DNA]</scope>
    <source>
        <strain evidence="2 3">NL8W</strain>
    </source>
</reference>
<dbReference type="CDD" id="cd00093">
    <property type="entry name" value="HTH_XRE"/>
    <property type="match status" value="1"/>
</dbReference>
<dbReference type="Pfam" id="PF01381">
    <property type="entry name" value="HTH_3"/>
    <property type="match status" value="1"/>
</dbReference>
<sequence length="243" mass="27194">MELALDLDISPRHLSFVETGRSRPSAELLMSIAIQLDVPLRTRNAWLLAAGYAPRYSEQGLDSARMSQVRAAVQRLLDTHDPYPGVALDRHWNVVLHNRAAEKLMGLLPAELCKPEINIFRASLHPQGFAAHTRNFSEWGSYLLQVLQRLMLSGRDEDIIALVDEVNAYPNVIALKQQTPVIQSTEPSLLIPCIMELHGQELSLFTTLTTFGSPRDITLHELCVELFYPADTQTEVFLKALAG</sequence>
<dbReference type="PROSITE" id="PS50943">
    <property type="entry name" value="HTH_CROC1"/>
    <property type="match status" value="1"/>
</dbReference>
<evidence type="ECO:0000313" key="3">
    <source>
        <dbReference type="Proteomes" id="UP000646911"/>
    </source>
</evidence>
<dbReference type="InterPro" id="IPR001387">
    <property type="entry name" value="Cro/C1-type_HTH"/>
</dbReference>
<dbReference type="Proteomes" id="UP000646911">
    <property type="component" value="Unassembled WGS sequence"/>
</dbReference>
<evidence type="ECO:0000259" key="1">
    <source>
        <dbReference type="PROSITE" id="PS50943"/>
    </source>
</evidence>
<dbReference type="SUPFAM" id="SSF47413">
    <property type="entry name" value="lambda repressor-like DNA-binding domains"/>
    <property type="match status" value="1"/>
</dbReference>
<organism evidence="2 3">
    <name type="scientific">Undibacterium umbellatum</name>
    <dbReference type="NCBI Taxonomy" id="2762300"/>
    <lineage>
        <taxon>Bacteria</taxon>
        <taxon>Pseudomonadati</taxon>
        <taxon>Pseudomonadota</taxon>
        <taxon>Betaproteobacteria</taxon>
        <taxon>Burkholderiales</taxon>
        <taxon>Oxalobacteraceae</taxon>
        <taxon>Undibacterium</taxon>
    </lineage>
</organism>
<dbReference type="Gene3D" id="3.30.450.180">
    <property type="match status" value="1"/>
</dbReference>
<accession>A0ABR6ZC66</accession>
<name>A0ABR6ZC66_9BURK</name>